<dbReference type="Pfam" id="PF21035">
    <property type="entry name" value="CCDC138_C"/>
    <property type="match status" value="1"/>
</dbReference>
<dbReference type="PANTHER" id="PTHR34523:SF1">
    <property type="entry name" value="COILED-COIL DOMAIN-CONTAINING PROTEIN 138"/>
    <property type="match status" value="1"/>
</dbReference>
<accession>A0A7L4KT96</accession>
<proteinExistence type="predicted"/>
<gene>
    <name evidence="2" type="primary">Ccdc138_0</name>
    <name evidence="2" type="ORF">CALWIL_R05174</name>
</gene>
<feature type="non-terminal residue" evidence="2">
    <location>
        <position position="1"/>
    </location>
</feature>
<evidence type="ECO:0000313" key="3">
    <source>
        <dbReference type="Proteomes" id="UP000576729"/>
    </source>
</evidence>
<sequence>QLLPMATEQLQWMPYVNPKLHMPVIKFIYWSIRQLDTDIQQHATMGSTMRRLGKDIFKGIVSKGNPDSSSEQSTECKSKSAAFFKSSCMPLRFLSTLIVLKTVKEVDYLAQAFDSLRVDLKTDEGKALFLEYQCVPVILSHLKVSSRGLLSSALDGLLQMTMQSGSLQPFLEACSNESFFQTCSVLLRSSKLDIAVLEKLCVILQKLSRIKSNKKMFELFALHQMFQELRRTTDPDHTFLCINLNSILLNLEVLRSSSLASSLST</sequence>
<reference evidence="2 3" key="1">
    <citation type="submission" date="2019-09" db="EMBL/GenBank/DDBJ databases">
        <title>Bird 10,000 Genomes (B10K) Project - Family phase.</title>
        <authorList>
            <person name="Zhang G."/>
        </authorList>
    </citation>
    <scope>NUCLEOTIDE SEQUENCE [LARGE SCALE GENOMIC DNA]</scope>
    <source>
        <strain evidence="2">B10K-OTA-212792</strain>
        <tissue evidence="2">Blood</tissue>
    </source>
</reference>
<keyword evidence="3" id="KW-1185">Reference proteome</keyword>
<dbReference type="AlphaFoldDB" id="A0A7L4KT96"/>
<dbReference type="PANTHER" id="PTHR34523">
    <property type="entry name" value="COILED-COIL DOMAIN-CONTAINING PROTEIN 138"/>
    <property type="match status" value="1"/>
</dbReference>
<feature type="non-terminal residue" evidence="2">
    <location>
        <position position="265"/>
    </location>
</feature>
<dbReference type="EMBL" id="VWPU01005788">
    <property type="protein sequence ID" value="NXY56283.1"/>
    <property type="molecule type" value="Genomic_DNA"/>
</dbReference>
<name>A0A7L4KT96_9CORV</name>
<dbReference type="Proteomes" id="UP000576729">
    <property type="component" value="Unassembled WGS sequence"/>
</dbReference>
<organism evidence="2 3">
    <name type="scientific">Callaeas wilsoni</name>
    <name type="common">North Island kokako</name>
    <dbReference type="NCBI Taxonomy" id="1347786"/>
    <lineage>
        <taxon>Eukaryota</taxon>
        <taxon>Metazoa</taxon>
        <taxon>Chordata</taxon>
        <taxon>Craniata</taxon>
        <taxon>Vertebrata</taxon>
        <taxon>Euteleostomi</taxon>
        <taxon>Archelosauria</taxon>
        <taxon>Archosauria</taxon>
        <taxon>Dinosauria</taxon>
        <taxon>Saurischia</taxon>
        <taxon>Theropoda</taxon>
        <taxon>Coelurosauria</taxon>
        <taxon>Aves</taxon>
        <taxon>Neognathae</taxon>
        <taxon>Neoaves</taxon>
        <taxon>Telluraves</taxon>
        <taxon>Australaves</taxon>
        <taxon>Passeriformes</taxon>
        <taxon>Corvoidea</taxon>
        <taxon>Callaeidae</taxon>
        <taxon>Callaeas</taxon>
    </lineage>
</organism>
<evidence type="ECO:0000259" key="1">
    <source>
        <dbReference type="Pfam" id="PF21035"/>
    </source>
</evidence>
<dbReference type="InterPro" id="IPR038798">
    <property type="entry name" value="CCDC138"/>
</dbReference>
<feature type="domain" description="Coiled-coil" evidence="1">
    <location>
        <begin position="2"/>
        <end position="251"/>
    </location>
</feature>
<protein>
    <submittedName>
        <fullName evidence="2">CC138 protein</fullName>
    </submittedName>
</protein>
<evidence type="ECO:0000313" key="2">
    <source>
        <dbReference type="EMBL" id="NXY56283.1"/>
    </source>
</evidence>
<dbReference type="SUPFAM" id="SSF48371">
    <property type="entry name" value="ARM repeat"/>
    <property type="match status" value="1"/>
</dbReference>
<comment type="caution">
    <text evidence="2">The sequence shown here is derived from an EMBL/GenBank/DDBJ whole genome shotgun (WGS) entry which is preliminary data.</text>
</comment>
<dbReference type="InterPro" id="IPR016024">
    <property type="entry name" value="ARM-type_fold"/>
</dbReference>
<dbReference type="InterPro" id="IPR048750">
    <property type="entry name" value="CCDC138_C"/>
</dbReference>